<evidence type="ECO:0000313" key="5">
    <source>
        <dbReference type="EMBL" id="CAH1784959.1"/>
    </source>
</evidence>
<dbReference type="EMBL" id="CAIIXF020000005">
    <property type="protein sequence ID" value="CAH1784959.1"/>
    <property type="molecule type" value="Genomic_DNA"/>
</dbReference>
<dbReference type="Pfam" id="PF07690">
    <property type="entry name" value="MFS_1"/>
    <property type="match status" value="1"/>
</dbReference>
<protein>
    <submittedName>
        <fullName evidence="5">Uncharacterized protein</fullName>
    </submittedName>
</protein>
<organism evidence="5 6">
    <name type="scientific">Owenia fusiformis</name>
    <name type="common">Polychaete worm</name>
    <dbReference type="NCBI Taxonomy" id="6347"/>
    <lineage>
        <taxon>Eukaryota</taxon>
        <taxon>Metazoa</taxon>
        <taxon>Spiralia</taxon>
        <taxon>Lophotrochozoa</taxon>
        <taxon>Annelida</taxon>
        <taxon>Polychaeta</taxon>
        <taxon>Sedentaria</taxon>
        <taxon>Canalipalpata</taxon>
        <taxon>Sabellida</taxon>
        <taxon>Oweniida</taxon>
        <taxon>Oweniidae</taxon>
        <taxon>Owenia</taxon>
    </lineage>
</organism>
<gene>
    <name evidence="5" type="ORF">OFUS_LOCUS11078</name>
</gene>
<evidence type="ECO:0000256" key="4">
    <source>
        <dbReference type="ARBA" id="ARBA00023136"/>
    </source>
</evidence>
<evidence type="ECO:0000313" key="6">
    <source>
        <dbReference type="Proteomes" id="UP000749559"/>
    </source>
</evidence>
<feature type="non-terminal residue" evidence="5">
    <location>
        <position position="427"/>
    </location>
</feature>
<keyword evidence="4" id="KW-0472">Membrane</keyword>
<accession>A0A8J1XFJ3</accession>
<dbReference type="GO" id="GO:0022857">
    <property type="term" value="F:transmembrane transporter activity"/>
    <property type="evidence" value="ECO:0007669"/>
    <property type="project" value="InterPro"/>
</dbReference>
<proteinExistence type="predicted"/>
<dbReference type="InterPro" id="IPR011701">
    <property type="entry name" value="MFS"/>
</dbReference>
<evidence type="ECO:0000256" key="2">
    <source>
        <dbReference type="ARBA" id="ARBA00022692"/>
    </source>
</evidence>
<dbReference type="PANTHER" id="PTHR23507:SF1">
    <property type="entry name" value="FI18259P1-RELATED"/>
    <property type="match status" value="1"/>
</dbReference>
<evidence type="ECO:0000256" key="1">
    <source>
        <dbReference type="ARBA" id="ARBA00004141"/>
    </source>
</evidence>
<dbReference type="GO" id="GO:0016020">
    <property type="term" value="C:membrane"/>
    <property type="evidence" value="ECO:0007669"/>
    <property type="project" value="UniProtKB-SubCell"/>
</dbReference>
<dbReference type="InterPro" id="IPR036259">
    <property type="entry name" value="MFS_trans_sf"/>
</dbReference>
<name>A0A8J1XFJ3_OWEFU</name>
<dbReference type="AlphaFoldDB" id="A0A8J1XFJ3"/>
<comment type="caution">
    <text evidence="5">The sequence shown here is derived from an EMBL/GenBank/DDBJ whole genome shotgun (WGS) entry which is preliminary data.</text>
</comment>
<comment type="subcellular location">
    <subcellularLocation>
        <location evidence="1">Membrane</location>
        <topology evidence="1">Multi-pass membrane protein</topology>
    </subcellularLocation>
</comment>
<dbReference type="SUPFAM" id="SSF103473">
    <property type="entry name" value="MFS general substrate transporter"/>
    <property type="match status" value="1"/>
</dbReference>
<keyword evidence="6" id="KW-1185">Reference proteome</keyword>
<dbReference type="PANTHER" id="PTHR23507">
    <property type="entry name" value="ZGC:174356"/>
    <property type="match status" value="1"/>
</dbReference>
<dbReference type="Proteomes" id="UP000749559">
    <property type="component" value="Unassembled WGS sequence"/>
</dbReference>
<evidence type="ECO:0000256" key="3">
    <source>
        <dbReference type="ARBA" id="ARBA00022989"/>
    </source>
</evidence>
<keyword evidence="2" id="KW-0812">Transmembrane</keyword>
<keyword evidence="3" id="KW-1133">Transmembrane helix</keyword>
<sequence>MTFDRSMVMTFTRVYLGEILGCLTFILDTGMIMSTRFFIHDVTCLDMYNYTICETLNEHHSQQILLQEKVADLIATHRLINVISLLLTGLFLGALTEVAGHKAGMSIGMFGYFINSICLTVSCVLRPSVTPVKYILIFAGVSVQGLFGERIVVLKNALAYSLTQEKTDHTQRQLVFQGVTFFGSFLACIGVSLPLEVNPQKKSYFAIYLWLSVMSFLGLILPLVVKSSPDSQSDVYETFKDDHPVAQNVDGTKLGNPDSVDDAIELSAINDDNRKLIKSSKRINKNTPTTSRVRNTCSLLRAVWTNVVSIVLILFKGREFNNQTQILVLLFMVGYIGFVMQWYIEEIVLFTFLPPLNWRYFENSIQYVIYALTASIYGVVVLPIIRKVANLSDISVYILGKSAYTLSVTFMIIYPSKAWGIILYSIL</sequence>
<reference evidence="5" key="1">
    <citation type="submission" date="2022-03" db="EMBL/GenBank/DDBJ databases">
        <authorList>
            <person name="Martin C."/>
        </authorList>
    </citation>
    <scope>NUCLEOTIDE SEQUENCE</scope>
</reference>